<dbReference type="InterPro" id="IPR008628">
    <property type="entry name" value="GPP34-like"/>
</dbReference>
<evidence type="ECO:0000313" key="6">
    <source>
        <dbReference type="Proteomes" id="UP000535491"/>
    </source>
</evidence>
<dbReference type="GO" id="GO:0070273">
    <property type="term" value="F:phosphatidylinositol-4-phosphate binding"/>
    <property type="evidence" value="ECO:0007669"/>
    <property type="project" value="InterPro"/>
</dbReference>
<keyword evidence="3" id="KW-0446">Lipid-binding</keyword>
<comment type="caution">
    <text evidence="5">The sequence shown here is derived from an EMBL/GenBank/DDBJ whole genome shotgun (WGS) entry which is preliminary data.</text>
</comment>
<dbReference type="EMBL" id="JACEIQ010000014">
    <property type="protein sequence ID" value="MBA4495300.1"/>
    <property type="molecule type" value="Genomic_DNA"/>
</dbReference>
<sequence>MVHKLTIPEQFFVIVQNKKITRMKWMLSGYRQLYVIAGCFIELSKQKRITFGEKLEVQVVDETPTGIDYLDEMLMQIAKIKKERKLLSWMREFSLKLWKQKKIYDLLARSLLEKGVIQKEKSLLFNRYVGLDPHERQIVEMIRAEVLEPGKVSHDALILTFMLHTAKVLKELFSHYEGGEWKKRIKELQEEYPREWKQVETISKVIQEIAASAASSAAT</sequence>
<dbReference type="InterPro" id="IPR038261">
    <property type="entry name" value="GPP34-like_sf"/>
</dbReference>
<proteinExistence type="predicted"/>
<name>A0A7W1WSL7_9BACL</name>
<dbReference type="Pfam" id="PF05719">
    <property type="entry name" value="GPP34"/>
    <property type="match status" value="1"/>
</dbReference>
<evidence type="ECO:0000256" key="4">
    <source>
        <dbReference type="ARBA" id="ARBA00023136"/>
    </source>
</evidence>
<keyword evidence="4" id="KW-0472">Membrane</keyword>
<dbReference type="GO" id="GO:0012505">
    <property type="term" value="C:endomembrane system"/>
    <property type="evidence" value="ECO:0007669"/>
    <property type="project" value="UniProtKB-ARBA"/>
</dbReference>
<accession>A0A7W1WSL7</accession>
<evidence type="ECO:0000256" key="1">
    <source>
        <dbReference type="ARBA" id="ARBA00004255"/>
    </source>
</evidence>
<evidence type="ECO:0000256" key="3">
    <source>
        <dbReference type="ARBA" id="ARBA00023121"/>
    </source>
</evidence>
<gene>
    <name evidence="5" type="ORF">H1191_13390</name>
</gene>
<dbReference type="Proteomes" id="UP000535491">
    <property type="component" value="Unassembled WGS sequence"/>
</dbReference>
<dbReference type="GO" id="GO:0005737">
    <property type="term" value="C:cytoplasm"/>
    <property type="evidence" value="ECO:0007669"/>
    <property type="project" value="UniProtKB-ARBA"/>
</dbReference>
<dbReference type="RefSeq" id="WP_181752606.1">
    <property type="nucleotide sequence ID" value="NZ_JACEIQ010000014.1"/>
</dbReference>
<evidence type="ECO:0000256" key="2">
    <source>
        <dbReference type="ARBA" id="ARBA00023034"/>
    </source>
</evidence>
<dbReference type="AlphaFoldDB" id="A0A7W1WSL7"/>
<evidence type="ECO:0000313" key="5">
    <source>
        <dbReference type="EMBL" id="MBA4495300.1"/>
    </source>
</evidence>
<reference evidence="5 6" key="1">
    <citation type="submission" date="2020-07" db="EMBL/GenBank/DDBJ databases">
        <authorList>
            <person name="Feng H."/>
        </authorList>
    </citation>
    <scope>NUCLEOTIDE SEQUENCE [LARGE SCALE GENOMIC DNA]</scope>
    <source>
        <strain evidence="6">s-10</strain>
    </source>
</reference>
<comment type="subcellular location">
    <subcellularLocation>
        <location evidence="1">Golgi apparatus membrane</location>
        <topology evidence="1">Peripheral membrane protein</topology>
        <orientation evidence="1">Cytoplasmic side</orientation>
    </subcellularLocation>
</comment>
<keyword evidence="6" id="KW-1185">Reference proteome</keyword>
<protein>
    <submittedName>
        <fullName evidence="5">GPP34 family phosphoprotein</fullName>
    </submittedName>
</protein>
<organism evidence="5 6">
    <name type="scientific">Paenactinomyces guangxiensis</name>
    <dbReference type="NCBI Taxonomy" id="1490290"/>
    <lineage>
        <taxon>Bacteria</taxon>
        <taxon>Bacillati</taxon>
        <taxon>Bacillota</taxon>
        <taxon>Bacilli</taxon>
        <taxon>Bacillales</taxon>
        <taxon>Thermoactinomycetaceae</taxon>
        <taxon>Paenactinomyces</taxon>
    </lineage>
</organism>
<keyword evidence="2" id="KW-0333">Golgi apparatus</keyword>
<dbReference type="Gene3D" id="1.10.3630.10">
    <property type="entry name" value="yeast vps74-n-term truncation variant domain like"/>
    <property type="match status" value="1"/>
</dbReference>